<dbReference type="SUPFAM" id="SSF54909">
    <property type="entry name" value="Dimeric alpha+beta barrel"/>
    <property type="match status" value="1"/>
</dbReference>
<dbReference type="Pfam" id="PF03992">
    <property type="entry name" value="ABM"/>
    <property type="match status" value="1"/>
</dbReference>
<reference evidence="2 3" key="1">
    <citation type="submission" date="2023-10" db="EMBL/GenBank/DDBJ databases">
        <title>Complete genome sequence of a Sphingomonadaceae bacterium.</title>
        <authorList>
            <person name="Yan C."/>
        </authorList>
    </citation>
    <scope>NUCLEOTIDE SEQUENCE [LARGE SCALE GENOMIC DNA]</scope>
    <source>
        <strain evidence="2 3">SCSIO 66989</strain>
    </source>
</reference>
<evidence type="ECO:0000259" key="1">
    <source>
        <dbReference type="PROSITE" id="PS51725"/>
    </source>
</evidence>
<dbReference type="InterPro" id="IPR007138">
    <property type="entry name" value="ABM_dom"/>
</dbReference>
<dbReference type="KEGG" id="acoa:RB602_13365"/>
<protein>
    <submittedName>
        <fullName evidence="2">Quinol monooxygenase</fullName>
        <ecNumber evidence="2">1.-.-.-</ecNumber>
    </submittedName>
</protein>
<evidence type="ECO:0000313" key="3">
    <source>
        <dbReference type="Proteomes" id="UP001302429"/>
    </source>
</evidence>
<dbReference type="InterPro" id="IPR050744">
    <property type="entry name" value="AI-2_Isomerase_LsrG"/>
</dbReference>
<keyword evidence="3" id="KW-1185">Reference proteome</keyword>
<name>A0AA97F852_9SPHN</name>
<evidence type="ECO:0000313" key="2">
    <source>
        <dbReference type="EMBL" id="WOE74817.1"/>
    </source>
</evidence>
<dbReference type="AlphaFoldDB" id="A0AA97F852"/>
<dbReference type="PANTHER" id="PTHR33336">
    <property type="entry name" value="QUINOL MONOOXYGENASE YGIN-RELATED"/>
    <property type="match status" value="1"/>
</dbReference>
<gene>
    <name evidence="2" type="ORF">RB602_13365</name>
</gene>
<accession>A0AA97F852</accession>
<dbReference type="GO" id="GO:0004497">
    <property type="term" value="F:monooxygenase activity"/>
    <property type="evidence" value="ECO:0007669"/>
    <property type="project" value="UniProtKB-KW"/>
</dbReference>
<sequence length="101" mass="11602">MLIVEGWIKYAKGDVKKLRDAAARAVIATNENEEGCLHYSIATCVNDPDTIRISERWRDEEALQGHFGQPHMTEFMLQLAKANRIDADVRVYNSEEVRRLL</sequence>
<dbReference type="Proteomes" id="UP001302429">
    <property type="component" value="Chromosome"/>
</dbReference>
<dbReference type="PANTHER" id="PTHR33336:SF15">
    <property type="entry name" value="ABM DOMAIN-CONTAINING PROTEIN"/>
    <property type="match status" value="1"/>
</dbReference>
<keyword evidence="2" id="KW-0560">Oxidoreductase</keyword>
<dbReference type="InterPro" id="IPR011008">
    <property type="entry name" value="Dimeric_a/b-barrel"/>
</dbReference>
<proteinExistence type="predicted"/>
<dbReference type="PROSITE" id="PS51725">
    <property type="entry name" value="ABM"/>
    <property type="match status" value="1"/>
</dbReference>
<feature type="domain" description="ABM" evidence="1">
    <location>
        <begin position="2"/>
        <end position="92"/>
    </location>
</feature>
<organism evidence="2 3">
    <name type="scientific">Alterisphingorhabdus coralli</name>
    <dbReference type="NCBI Taxonomy" id="3071408"/>
    <lineage>
        <taxon>Bacteria</taxon>
        <taxon>Pseudomonadati</taxon>
        <taxon>Pseudomonadota</taxon>
        <taxon>Alphaproteobacteria</taxon>
        <taxon>Sphingomonadales</taxon>
        <taxon>Sphingomonadaceae</taxon>
        <taxon>Alterisphingorhabdus (ex Yan et al. 2024)</taxon>
    </lineage>
</organism>
<dbReference type="Gene3D" id="3.30.70.100">
    <property type="match status" value="1"/>
</dbReference>
<dbReference type="RefSeq" id="WP_317081177.1">
    <property type="nucleotide sequence ID" value="NZ_CP136594.1"/>
</dbReference>
<keyword evidence="2" id="KW-0503">Monooxygenase</keyword>
<dbReference type="EC" id="1.-.-.-" evidence="2"/>
<dbReference type="EMBL" id="CP136594">
    <property type="protein sequence ID" value="WOE74817.1"/>
    <property type="molecule type" value="Genomic_DNA"/>
</dbReference>